<dbReference type="InterPro" id="IPR051588">
    <property type="entry name" value="Cobalamin_Transport"/>
</dbReference>
<evidence type="ECO:0000259" key="2">
    <source>
        <dbReference type="Pfam" id="PF14478"/>
    </source>
</evidence>
<accession>A0A9Q1J4K9</accession>
<feature type="chain" id="PRO_5040493883" description="Transcobalamin-like C-terminal domain-containing protein" evidence="1">
    <location>
        <begin position="30"/>
        <end position="138"/>
    </location>
</feature>
<evidence type="ECO:0000313" key="4">
    <source>
        <dbReference type="Proteomes" id="UP001152622"/>
    </source>
</evidence>
<sequence>MTATMTVTALLTTAQLLLVSVTLSHGAFSQDSPIDLIVLNSLENTNMTYSTTIAYRGILLGAMRRLQDAPNCFKFTTREDDNYGPFLVSVNGLAGNENDRTYWQLLAESNGTTIIPNVGVGCYIPKPGERIILKFTKY</sequence>
<dbReference type="Proteomes" id="UP001152622">
    <property type="component" value="Chromosome 3"/>
</dbReference>
<dbReference type="EMBL" id="JAINUF010000003">
    <property type="protein sequence ID" value="KAJ8368192.1"/>
    <property type="molecule type" value="Genomic_DNA"/>
</dbReference>
<dbReference type="GO" id="GO:0015889">
    <property type="term" value="P:cobalamin transport"/>
    <property type="evidence" value="ECO:0007669"/>
    <property type="project" value="TreeGrafter"/>
</dbReference>
<dbReference type="AlphaFoldDB" id="A0A9Q1J4K9"/>
<protein>
    <recommendedName>
        <fullName evidence="2">Transcobalamin-like C-terminal domain-containing protein</fullName>
    </recommendedName>
</protein>
<name>A0A9Q1J4K9_SYNKA</name>
<organism evidence="3 4">
    <name type="scientific">Synaphobranchus kaupii</name>
    <name type="common">Kaup's arrowtooth eel</name>
    <dbReference type="NCBI Taxonomy" id="118154"/>
    <lineage>
        <taxon>Eukaryota</taxon>
        <taxon>Metazoa</taxon>
        <taxon>Chordata</taxon>
        <taxon>Craniata</taxon>
        <taxon>Vertebrata</taxon>
        <taxon>Euteleostomi</taxon>
        <taxon>Actinopterygii</taxon>
        <taxon>Neopterygii</taxon>
        <taxon>Teleostei</taxon>
        <taxon>Anguilliformes</taxon>
        <taxon>Synaphobranchidae</taxon>
        <taxon>Synaphobranchus</taxon>
    </lineage>
</organism>
<dbReference type="PANTHER" id="PTHR10559:SF18">
    <property type="entry name" value="TRANSCOBALAMIN II"/>
    <property type="match status" value="1"/>
</dbReference>
<dbReference type="Pfam" id="PF14478">
    <property type="entry name" value="DUF4430"/>
    <property type="match status" value="1"/>
</dbReference>
<dbReference type="OrthoDB" id="6343110at2759"/>
<feature type="signal peptide" evidence="1">
    <location>
        <begin position="1"/>
        <end position="29"/>
    </location>
</feature>
<evidence type="ECO:0000313" key="3">
    <source>
        <dbReference type="EMBL" id="KAJ8368192.1"/>
    </source>
</evidence>
<reference evidence="3" key="1">
    <citation type="journal article" date="2023" name="Science">
        <title>Genome structures resolve the early diversification of teleost fishes.</title>
        <authorList>
            <person name="Parey E."/>
            <person name="Louis A."/>
            <person name="Montfort J."/>
            <person name="Bouchez O."/>
            <person name="Roques C."/>
            <person name="Iampietro C."/>
            <person name="Lluch J."/>
            <person name="Castinel A."/>
            <person name="Donnadieu C."/>
            <person name="Desvignes T."/>
            <person name="Floi Bucao C."/>
            <person name="Jouanno E."/>
            <person name="Wen M."/>
            <person name="Mejri S."/>
            <person name="Dirks R."/>
            <person name="Jansen H."/>
            <person name="Henkel C."/>
            <person name="Chen W.J."/>
            <person name="Zahm M."/>
            <person name="Cabau C."/>
            <person name="Klopp C."/>
            <person name="Thompson A.W."/>
            <person name="Robinson-Rechavi M."/>
            <person name="Braasch I."/>
            <person name="Lecointre G."/>
            <person name="Bobe J."/>
            <person name="Postlethwait J.H."/>
            <person name="Berthelot C."/>
            <person name="Roest Crollius H."/>
            <person name="Guiguen Y."/>
        </authorList>
    </citation>
    <scope>NUCLEOTIDE SEQUENCE</scope>
    <source>
        <strain evidence="3">WJC10195</strain>
    </source>
</reference>
<keyword evidence="4" id="KW-1185">Reference proteome</keyword>
<dbReference type="PANTHER" id="PTHR10559">
    <property type="entry name" value="TRANSCOBALAMIN-1/GASTRIC INTRINSIC FACTOR"/>
    <property type="match status" value="1"/>
</dbReference>
<proteinExistence type="predicted"/>
<dbReference type="InterPro" id="IPR027954">
    <property type="entry name" value="Transcobalamin-like_C"/>
</dbReference>
<keyword evidence="1" id="KW-0732">Signal</keyword>
<feature type="domain" description="Transcobalamin-like C-terminal" evidence="2">
    <location>
        <begin position="79"/>
        <end position="137"/>
    </location>
</feature>
<dbReference type="GO" id="GO:0031419">
    <property type="term" value="F:cobalamin binding"/>
    <property type="evidence" value="ECO:0007669"/>
    <property type="project" value="TreeGrafter"/>
</dbReference>
<comment type="caution">
    <text evidence="3">The sequence shown here is derived from an EMBL/GenBank/DDBJ whole genome shotgun (WGS) entry which is preliminary data.</text>
</comment>
<dbReference type="GO" id="GO:0005615">
    <property type="term" value="C:extracellular space"/>
    <property type="evidence" value="ECO:0007669"/>
    <property type="project" value="TreeGrafter"/>
</dbReference>
<dbReference type="Gene3D" id="2.170.130.30">
    <property type="match status" value="1"/>
</dbReference>
<gene>
    <name evidence="3" type="ORF">SKAU_G00082200</name>
</gene>
<evidence type="ECO:0000256" key="1">
    <source>
        <dbReference type="SAM" id="SignalP"/>
    </source>
</evidence>